<keyword evidence="1" id="KW-1133">Transmembrane helix</keyword>
<organism evidence="2">
    <name type="scientific">Haloferax sp. CBA1149</name>
    <dbReference type="NCBI Taxonomy" id="2650753"/>
    <lineage>
        <taxon>Archaea</taxon>
        <taxon>Methanobacteriati</taxon>
        <taxon>Methanobacteriota</taxon>
        <taxon>Stenosarchaea group</taxon>
        <taxon>Halobacteria</taxon>
        <taxon>Halobacteriales</taxon>
        <taxon>Haloferacaceae</taxon>
        <taxon>Haloferax</taxon>
    </lineage>
</organism>
<gene>
    <name evidence="2" type="ORF">Hfx1149_16575</name>
</gene>
<reference evidence="2" key="1">
    <citation type="submission" date="2019-09" db="EMBL/GenBank/DDBJ databases">
        <title>Genomic analysis of Haloferax sp. CBA1149.</title>
        <authorList>
            <person name="Roh S.W."/>
        </authorList>
    </citation>
    <scope>NUCLEOTIDE SEQUENCE</scope>
    <source>
        <strain evidence="2">CBA1149</strain>
    </source>
</reference>
<evidence type="ECO:0000313" key="2">
    <source>
        <dbReference type="EMBL" id="KAB1185134.1"/>
    </source>
</evidence>
<feature type="transmembrane region" description="Helical" evidence="1">
    <location>
        <begin position="67"/>
        <end position="89"/>
    </location>
</feature>
<dbReference type="InterPro" id="IPR055943">
    <property type="entry name" value="DUF7521"/>
</dbReference>
<dbReference type="RefSeq" id="WP_151139844.1">
    <property type="nucleotide sequence ID" value="NZ_VZUS01000005.1"/>
</dbReference>
<evidence type="ECO:0000256" key="1">
    <source>
        <dbReference type="SAM" id="Phobius"/>
    </source>
</evidence>
<keyword evidence="1" id="KW-0812">Transmembrane</keyword>
<feature type="transmembrane region" description="Helical" evidence="1">
    <location>
        <begin position="6"/>
        <end position="26"/>
    </location>
</feature>
<proteinExistence type="predicted"/>
<name>A0A643JY33_9EURY</name>
<feature type="transmembrane region" description="Helical" evidence="1">
    <location>
        <begin position="38"/>
        <end position="55"/>
    </location>
</feature>
<accession>A0A643JY33</accession>
<sequence>MVDMITAVLVGVRLVVLLLGVLITFYSYQAYQKTRAPYLRNASIGFGIITVGVFIEGVLFEFAGFDIIIVHLIESIGIGLGFAVLLISLRR</sequence>
<dbReference type="AlphaFoldDB" id="A0A643JY33"/>
<comment type="caution">
    <text evidence="2">The sequence shown here is derived from an EMBL/GenBank/DDBJ whole genome shotgun (WGS) entry which is preliminary data.</text>
</comment>
<dbReference type="EMBL" id="VZUS01000005">
    <property type="protein sequence ID" value="KAB1185134.1"/>
    <property type="molecule type" value="Genomic_DNA"/>
</dbReference>
<keyword evidence="1" id="KW-0472">Membrane</keyword>
<dbReference type="Pfam" id="PF24365">
    <property type="entry name" value="DUF7521"/>
    <property type="match status" value="1"/>
</dbReference>
<protein>
    <submittedName>
        <fullName evidence="2">Uncharacterized protein</fullName>
    </submittedName>
</protein>